<dbReference type="Proteomes" id="UP001208017">
    <property type="component" value="Unassembled WGS sequence"/>
</dbReference>
<reference evidence="2 3" key="1">
    <citation type="submission" date="2022-11" db="EMBL/GenBank/DDBJ databases">
        <title>Study of microbial diversity in lake waters.</title>
        <authorList>
            <person name="Zhang J."/>
        </authorList>
    </citation>
    <scope>NUCLEOTIDE SEQUENCE [LARGE SCALE GENOMIC DNA]</scope>
    <source>
        <strain evidence="2 3">DT12</strain>
    </source>
</reference>
<name>A0ABT3X5I4_9BACL</name>
<dbReference type="InterPro" id="IPR032820">
    <property type="entry name" value="ATPase_put"/>
</dbReference>
<evidence type="ECO:0000313" key="3">
    <source>
        <dbReference type="Proteomes" id="UP001208017"/>
    </source>
</evidence>
<sequence>MKKPDEKNESWSAFGLVSMIGADMAICTVGGVYLGMWLDRLWGTAPWMLLAGVLLGLGAGIYGVIRILAAFGPK</sequence>
<protein>
    <submittedName>
        <fullName evidence="2">AtpZ/AtpI family protein</fullName>
    </submittedName>
</protein>
<keyword evidence="1" id="KW-0812">Transmembrane</keyword>
<dbReference type="EMBL" id="JAPMLT010000003">
    <property type="protein sequence ID" value="MCX7569974.1"/>
    <property type="molecule type" value="Genomic_DNA"/>
</dbReference>
<dbReference type="RefSeq" id="WP_267151222.1">
    <property type="nucleotide sequence ID" value="NZ_JAPMLT010000003.1"/>
</dbReference>
<feature type="transmembrane region" description="Helical" evidence="1">
    <location>
        <begin position="47"/>
        <end position="69"/>
    </location>
</feature>
<keyword evidence="3" id="KW-1185">Reference proteome</keyword>
<evidence type="ECO:0000256" key="1">
    <source>
        <dbReference type="SAM" id="Phobius"/>
    </source>
</evidence>
<accession>A0ABT3X5I4</accession>
<keyword evidence="1" id="KW-0472">Membrane</keyword>
<keyword evidence="1" id="KW-1133">Transmembrane helix</keyword>
<comment type="caution">
    <text evidence="2">The sequence shown here is derived from an EMBL/GenBank/DDBJ whole genome shotgun (WGS) entry which is preliminary data.</text>
</comment>
<proteinExistence type="predicted"/>
<feature type="transmembrane region" description="Helical" evidence="1">
    <location>
        <begin position="12"/>
        <end position="35"/>
    </location>
</feature>
<organism evidence="2 3">
    <name type="scientific">Tumebacillus lacus</name>
    <dbReference type="NCBI Taxonomy" id="2995335"/>
    <lineage>
        <taxon>Bacteria</taxon>
        <taxon>Bacillati</taxon>
        <taxon>Bacillota</taxon>
        <taxon>Bacilli</taxon>
        <taxon>Bacillales</taxon>
        <taxon>Alicyclobacillaceae</taxon>
        <taxon>Tumebacillus</taxon>
    </lineage>
</organism>
<evidence type="ECO:0000313" key="2">
    <source>
        <dbReference type="EMBL" id="MCX7569974.1"/>
    </source>
</evidence>
<dbReference type="Pfam" id="PF09527">
    <property type="entry name" value="ATPase_gene1"/>
    <property type="match status" value="1"/>
</dbReference>
<gene>
    <name evidence="2" type="ORF">OS242_08350</name>
</gene>